<dbReference type="Gene3D" id="3.30.450.20">
    <property type="entry name" value="PAS domain"/>
    <property type="match status" value="1"/>
</dbReference>
<protein>
    <submittedName>
        <fullName evidence="5">Chain B, Strong Hydrogen Bonds In Photoactive Yellow Protein</fullName>
    </submittedName>
</protein>
<evidence type="ECO:0000256" key="2">
    <source>
        <dbReference type="ARBA" id="ARBA00022606"/>
    </source>
</evidence>
<evidence type="ECO:0000256" key="1">
    <source>
        <dbReference type="ARBA" id="ARBA00022543"/>
    </source>
</evidence>
<dbReference type="PIRSF" id="PIRSF000087">
    <property type="entry name" value="PYP"/>
    <property type="match status" value="1"/>
</dbReference>
<keyword evidence="3" id="KW-0157">Chromophore</keyword>
<gene>
    <name evidence="5" type="ORF">MGR_0960</name>
</gene>
<organism evidence="5">
    <name type="scientific">Magnetospirillum gryphiswaldense</name>
    <dbReference type="NCBI Taxonomy" id="55518"/>
    <lineage>
        <taxon>Bacteria</taxon>
        <taxon>Pseudomonadati</taxon>
        <taxon>Pseudomonadota</taxon>
        <taxon>Alphaproteobacteria</taxon>
        <taxon>Rhodospirillales</taxon>
        <taxon>Rhodospirillaceae</taxon>
        <taxon>Magnetospirillum</taxon>
    </lineage>
</organism>
<proteinExistence type="predicted"/>
<keyword evidence="1" id="KW-0600">Photoreceptor protein</keyword>
<name>A4TV88_9PROT</name>
<dbReference type="GO" id="GO:0009881">
    <property type="term" value="F:photoreceptor activity"/>
    <property type="evidence" value="ECO:0007669"/>
    <property type="project" value="UniProtKB-KW"/>
</dbReference>
<reference evidence="5" key="1">
    <citation type="journal article" date="2007" name="J. Bacteriol.">
        <title>Comparative genome analysis of four magnetotactic bacteria reveals a complex set of group-specific genes implicated in magnetosome biomineralization and function.</title>
        <authorList>
            <person name="Richter M."/>
            <person name="Kube M."/>
            <person name="Bazylinski D.A."/>
            <person name="Lombardot T."/>
            <person name="Gloeckner F.O."/>
            <person name="Reinhardt R."/>
            <person name="Schueler D."/>
        </authorList>
    </citation>
    <scope>NUCLEOTIDE SEQUENCE</scope>
    <source>
        <strain evidence="5">MSR-1</strain>
    </source>
</reference>
<evidence type="ECO:0000256" key="3">
    <source>
        <dbReference type="ARBA" id="ARBA00022991"/>
    </source>
</evidence>
<dbReference type="RefSeq" id="WP_158699395.1">
    <property type="nucleotide sequence ID" value="NZ_CP027527.1"/>
</dbReference>
<dbReference type="EMBL" id="CU459003">
    <property type="protein sequence ID" value="CAM74545.1"/>
    <property type="molecule type" value="Genomic_DNA"/>
</dbReference>
<sequence>MASITTQAGPWNMTVFAFTQDDHENPLTRLSIAEIQALPFGAIELDRDGAVVSYIDTEPGDDAAAAVTRAGVSFFARTAPWAAQSIIQQEFCRGVEAGAMNAVFDCAIGGLPYKVRIHLKTSPILGTYWIFIKKLTRQ</sequence>
<evidence type="ECO:0000313" key="5">
    <source>
        <dbReference type="EMBL" id="CAM74545.1"/>
    </source>
</evidence>
<evidence type="ECO:0000256" key="4">
    <source>
        <dbReference type="ARBA" id="ARBA00023170"/>
    </source>
</evidence>
<keyword evidence="4" id="KW-0675">Receptor</keyword>
<keyword evidence="2" id="KW-0716">Sensory transduction</keyword>
<accession>A4TV88</accession>
<dbReference type="GO" id="GO:0007602">
    <property type="term" value="P:phototransduction"/>
    <property type="evidence" value="ECO:0007669"/>
    <property type="project" value="InterPro"/>
</dbReference>
<dbReference type="InterPro" id="IPR012130">
    <property type="entry name" value="PYP"/>
</dbReference>
<dbReference type="AlphaFoldDB" id="A4TV88"/>